<accession>A0A418SYC8</accession>
<keyword evidence="3" id="KW-1185">Reference proteome</keyword>
<dbReference type="SUPFAM" id="SSF51294">
    <property type="entry name" value="Hedgehog/intein (Hint) domain"/>
    <property type="match status" value="1"/>
</dbReference>
<evidence type="ECO:0000259" key="1">
    <source>
        <dbReference type="Pfam" id="PF13403"/>
    </source>
</evidence>
<gene>
    <name evidence="2" type="ORF">D3P04_09435</name>
</gene>
<dbReference type="Proteomes" id="UP000284202">
    <property type="component" value="Unassembled WGS sequence"/>
</dbReference>
<dbReference type="InterPro" id="IPR036844">
    <property type="entry name" value="Hint_dom_sf"/>
</dbReference>
<evidence type="ECO:0000313" key="3">
    <source>
        <dbReference type="Proteomes" id="UP000284202"/>
    </source>
</evidence>
<dbReference type="RefSeq" id="WP_119748154.1">
    <property type="nucleotide sequence ID" value="NZ_QZCG01000005.1"/>
</dbReference>
<dbReference type="InterPro" id="IPR015943">
    <property type="entry name" value="WD40/YVTN_repeat-like_dom_sf"/>
</dbReference>
<organism evidence="2 3">
    <name type="scientific">Paracoccus onubensis</name>
    <dbReference type="NCBI Taxonomy" id="1675788"/>
    <lineage>
        <taxon>Bacteria</taxon>
        <taxon>Pseudomonadati</taxon>
        <taxon>Pseudomonadota</taxon>
        <taxon>Alphaproteobacteria</taxon>
        <taxon>Rhodobacterales</taxon>
        <taxon>Paracoccaceae</taxon>
        <taxon>Paracoccus</taxon>
    </lineage>
</organism>
<evidence type="ECO:0000313" key="2">
    <source>
        <dbReference type="EMBL" id="RJE85947.1"/>
    </source>
</evidence>
<dbReference type="SUPFAM" id="SSF101908">
    <property type="entry name" value="Putative isomerase YbhE"/>
    <property type="match status" value="2"/>
</dbReference>
<dbReference type="AlphaFoldDB" id="A0A418SYC8"/>
<dbReference type="SUPFAM" id="SSF89372">
    <property type="entry name" value="Fucose-specific lectin"/>
    <property type="match status" value="1"/>
</dbReference>
<feature type="domain" description="Hedgehog/Intein (Hint)" evidence="1">
    <location>
        <begin position="727"/>
        <end position="873"/>
    </location>
</feature>
<sequence>MSVSADTSEILDDNTTSFSNIWALSTFSMNGANYIAAGSNSEQSVTIFRADDNGSLVDVGSAEAGTSVEAVSTITTSSGHTFVYAGGQGNGVGIFEVSPDGSLTNIGEFSSATGGDLTDIEALHSMTTNGNSYLVTTAIAGNGLSLWSVDPDTGELSEASTLEDTGDLELEDIRGMDIVATSDGEQYIVAAGGDDGIGSYRVTADGKIESVATIQDSSTLRLNDVDWVTSHTTSTGTYVYAGGQDSGISVFEVGNDGSLTNVQNWVGGTLNTSDGTKLSVGLGDLRSAATVMNDYLAVGSNGENMSYLFQIDDETGQIFLSAVAPTNDPEAMTAVGDQFIAGTPSGLEVITLSENGDFNFRNAVQDNEDPNTYNIQNTAVTHALEYNGEIYVIGSSRDGGISSFRVTDTNGDVPSTLTQEGIVTPNADSQPVEAIASVVTDSGKVFIYTAGQNDGVDIFQMDGSGNLASVGTQLSTSDNNIVDVEALTTLRSGESDYLVTSSVGGDALTLWEVEPETGALTQRDIVLDKDNSEFELEDVRGMDVATMADGTQYILAGGGDDGISVFKIDDGSKTLLNTGNINSGSGTDGISAINDIDWITTYTADSGTYVYAGGQGNGIAVFSLNTDGTLTLVQQVDSGTYSDSFGNDVSVTMSNTRAGDVNVETGQLLVGSSGQGAVYFFNINAETGAISFQHLTSVDGSTEGISSIAGTSVIAHGNILSLAEGVTCFTSGTLIETSDGNKPIEDLRPGDMIATMDDGYQPIRWIGSTSRDAIDLAQNPKLKPIRIAAGALGGGLPERDLTVSRQHRVLIRSKIAQRMFGAEEILIPAIKLVGLDGIEIIEDCEEVTYFHILFDKHQVIFSEDAPTESLFTGPIALQSVPAEARKEIVTLFPEITEPDFVAQSARPIPEQGKQIKQLVARHKKRGMPLLSR</sequence>
<dbReference type="OrthoDB" id="6305173at2"/>
<dbReference type="Gene3D" id="2.130.10.10">
    <property type="entry name" value="YVTN repeat-like/Quinoprotein amine dehydrogenase"/>
    <property type="match status" value="2"/>
</dbReference>
<dbReference type="CDD" id="cd00081">
    <property type="entry name" value="Hint"/>
    <property type="match status" value="1"/>
</dbReference>
<comment type="caution">
    <text evidence="2">The sequence shown here is derived from an EMBL/GenBank/DDBJ whole genome shotgun (WGS) entry which is preliminary data.</text>
</comment>
<proteinExistence type="predicted"/>
<reference evidence="3" key="1">
    <citation type="submission" date="2018-09" db="EMBL/GenBank/DDBJ databases">
        <title>Acidovorax cavernicola nov. sp. isolated from Gruta de las Maravillas (Aracena, Spain).</title>
        <authorList>
            <person name="Jurado V."/>
            <person name="Gutierrez-Patricio S."/>
            <person name="Gonzalez-Pimentel J.L."/>
            <person name="Miller A.Z."/>
            <person name="Laiz L."/>
            <person name="Saiz-Jimenez C."/>
        </authorList>
    </citation>
    <scope>NUCLEOTIDE SEQUENCE [LARGE SCALE GENOMIC DNA]</scope>
    <source>
        <strain evidence="3">1011MAR3C25</strain>
    </source>
</reference>
<dbReference type="InterPro" id="IPR028992">
    <property type="entry name" value="Hedgehog/Intein_dom"/>
</dbReference>
<dbReference type="Gene3D" id="2.170.16.10">
    <property type="entry name" value="Hedgehog/Intein (Hint) domain"/>
    <property type="match status" value="1"/>
</dbReference>
<dbReference type="Pfam" id="PF13403">
    <property type="entry name" value="Hint_2"/>
    <property type="match status" value="1"/>
</dbReference>
<name>A0A418SYC8_9RHOB</name>
<dbReference type="EMBL" id="QZCG01000005">
    <property type="protein sequence ID" value="RJE85947.1"/>
    <property type="molecule type" value="Genomic_DNA"/>
</dbReference>
<protein>
    <recommendedName>
        <fullName evidence="1">Hedgehog/Intein (Hint) domain-containing protein</fullName>
    </recommendedName>
</protein>